<evidence type="ECO:0000256" key="13">
    <source>
        <dbReference type="ARBA" id="ARBA00034003"/>
    </source>
</evidence>
<keyword evidence="12" id="KW-0131">Cell cycle</keyword>
<keyword evidence="5" id="KW-0235">DNA replication</keyword>
<keyword evidence="11" id="KW-0539">Nucleus</keyword>
<dbReference type="PROSITE" id="PS00697">
    <property type="entry name" value="DNA_LIGASE_A1"/>
    <property type="match status" value="1"/>
</dbReference>
<sequence length="672" mass="75932">MLFRALYRFRSSQQFVFNIRAASLRVDMVENKPSAEWNKGEKVPYLALARTLKKIEETSSRLEIISILSKFFASVIKTTPADLPPCVYLCINQLGPSYEGSELGVAEGILMKALAQATGRKVDKIKADMVAKGDLGLVAESSRSSQTMLGFAKPKPLTVSDVFRKLRDVANLSGNNSQDRKIKAIQGLLVPCKECEARFLIRGLSGKLRIGLAEQSLIVALSNAFTDVELENAEKKMAADKLKEKKAADALILKTAYCECPNFGKIISTVLEYGISQLPEHVTIVPGIPMKPMLAHPTTGVAEVMKRFGTAQFACEWKYDGERCQLHRCKDGAMKIYSRNMENNTEKYPDVIKKIPDVLVDPNTEFIADGEVVAWDVTRKTILPFQQLSTRKRKIDADSEIKIQVCIFLFDLLYLNGESLVRRPFRERRDLLKKTFKEVEGNVMFATFLDTEDTDEIAQFLEDAVKGNCEGLMVKALDENANYEIAKRSHSWLKLKKDYLEGVGDTLDLVVIGGYCGAGKRTAVYGGYLLACYNPDFEEYQTICKIGTGFSDEDLKTQYQYLQEVRVEKPSTNIRFDSWLQPDHWFEPKYVWEVKAADLSISPRHTAAIGMVDKEKGISLRFPRYIRLRDDKSPEDATSAEQVAEMYKSQQIIQNQKKQEGMEEDEEEVMEE</sequence>
<dbReference type="PANTHER" id="PTHR45674:SF4">
    <property type="entry name" value="DNA LIGASE 1"/>
    <property type="match status" value="1"/>
</dbReference>
<dbReference type="InterPro" id="IPR012309">
    <property type="entry name" value="DNA_ligase_ATP-dep_C"/>
</dbReference>
<dbReference type="InterPro" id="IPR036599">
    <property type="entry name" value="DNA_ligase_N_sf"/>
</dbReference>
<evidence type="ECO:0000256" key="5">
    <source>
        <dbReference type="ARBA" id="ARBA00022705"/>
    </source>
</evidence>
<evidence type="ECO:0000313" key="19">
    <source>
        <dbReference type="Proteomes" id="UP000095284"/>
    </source>
</evidence>
<dbReference type="GO" id="GO:0003677">
    <property type="term" value="F:DNA binding"/>
    <property type="evidence" value="ECO:0007669"/>
    <property type="project" value="InterPro"/>
</dbReference>
<accession>A0A1I7RSA8</accession>
<feature type="compositionally biased region" description="Acidic residues" evidence="17">
    <location>
        <begin position="662"/>
        <end position="672"/>
    </location>
</feature>
<dbReference type="InterPro" id="IPR050191">
    <property type="entry name" value="ATP-dep_DNA_ligase"/>
</dbReference>
<evidence type="ECO:0000256" key="11">
    <source>
        <dbReference type="ARBA" id="ARBA00023242"/>
    </source>
</evidence>
<comment type="catalytic activity">
    <reaction evidence="13 15">
        <text>ATP + (deoxyribonucleotide)n-3'-hydroxyl + 5'-phospho-(deoxyribonucleotide)m = (deoxyribonucleotide)n+m + AMP + diphosphate.</text>
        <dbReference type="EC" id="6.5.1.1"/>
    </reaction>
</comment>
<dbReference type="InterPro" id="IPR016059">
    <property type="entry name" value="DNA_ligase_ATP-dep_CS"/>
</dbReference>
<dbReference type="Pfam" id="PF04679">
    <property type="entry name" value="DNA_ligase_A_C"/>
    <property type="match status" value="1"/>
</dbReference>
<dbReference type="EC" id="6.5.1.1" evidence="15"/>
<dbReference type="Proteomes" id="UP000095284">
    <property type="component" value="Unplaced"/>
</dbReference>
<protein>
    <recommendedName>
        <fullName evidence="15">DNA ligase</fullName>
        <ecNumber evidence="15">6.5.1.1</ecNumber>
    </recommendedName>
</protein>
<evidence type="ECO:0000256" key="9">
    <source>
        <dbReference type="ARBA" id="ARBA00023172"/>
    </source>
</evidence>
<dbReference type="GO" id="GO:1903461">
    <property type="term" value="P:Okazaki fragment processing involved in mitotic DNA replication"/>
    <property type="evidence" value="ECO:0007669"/>
    <property type="project" value="TreeGrafter"/>
</dbReference>
<evidence type="ECO:0000256" key="8">
    <source>
        <dbReference type="ARBA" id="ARBA00022840"/>
    </source>
</evidence>
<dbReference type="GO" id="GO:0003910">
    <property type="term" value="F:DNA ligase (ATP) activity"/>
    <property type="evidence" value="ECO:0007669"/>
    <property type="project" value="UniProtKB-EC"/>
</dbReference>
<dbReference type="Pfam" id="PF01068">
    <property type="entry name" value="DNA_ligase_A_M"/>
    <property type="match status" value="1"/>
</dbReference>
<comment type="function">
    <text evidence="14">DNA ligase that seals nicks in double-stranded DNA during DNA replication, DNA recombination and DNA repair.</text>
</comment>
<dbReference type="Gene3D" id="1.10.3260.10">
    <property type="entry name" value="DNA ligase, ATP-dependent, N-terminal domain"/>
    <property type="match status" value="1"/>
</dbReference>
<dbReference type="InterPro" id="IPR012308">
    <property type="entry name" value="DNA_ligase_ATP-dep_N"/>
</dbReference>
<dbReference type="PANTHER" id="PTHR45674">
    <property type="entry name" value="DNA LIGASE 1/3 FAMILY MEMBER"/>
    <property type="match status" value="1"/>
</dbReference>
<proteinExistence type="inferred from homology"/>
<dbReference type="AlphaFoldDB" id="A0A1I7RSA8"/>
<evidence type="ECO:0000256" key="15">
    <source>
        <dbReference type="RuleBase" id="RU000617"/>
    </source>
</evidence>
<keyword evidence="9 15" id="KW-0233">DNA recombination</keyword>
<evidence type="ECO:0000256" key="16">
    <source>
        <dbReference type="RuleBase" id="RU004196"/>
    </source>
</evidence>
<dbReference type="GO" id="GO:0005739">
    <property type="term" value="C:mitochondrion"/>
    <property type="evidence" value="ECO:0007669"/>
    <property type="project" value="TreeGrafter"/>
</dbReference>
<keyword evidence="3 15" id="KW-0436">Ligase</keyword>
<dbReference type="GO" id="GO:0005524">
    <property type="term" value="F:ATP binding"/>
    <property type="evidence" value="ECO:0007669"/>
    <property type="project" value="UniProtKB-KW"/>
</dbReference>
<evidence type="ECO:0000256" key="3">
    <source>
        <dbReference type="ARBA" id="ARBA00022598"/>
    </source>
</evidence>
<comment type="similarity">
    <text evidence="2 16">Belongs to the ATP-dependent DNA ligase family.</text>
</comment>
<dbReference type="eggNOG" id="KOG0967">
    <property type="taxonomic scope" value="Eukaryota"/>
</dbReference>
<dbReference type="NCBIfam" id="TIGR00574">
    <property type="entry name" value="dnl1"/>
    <property type="match status" value="1"/>
</dbReference>
<evidence type="ECO:0000256" key="7">
    <source>
        <dbReference type="ARBA" id="ARBA00022763"/>
    </source>
</evidence>
<evidence type="ECO:0000256" key="10">
    <source>
        <dbReference type="ARBA" id="ARBA00023204"/>
    </source>
</evidence>
<dbReference type="PROSITE" id="PS00333">
    <property type="entry name" value="DNA_LIGASE_A2"/>
    <property type="match status" value="1"/>
</dbReference>
<dbReference type="GO" id="GO:0051301">
    <property type="term" value="P:cell division"/>
    <property type="evidence" value="ECO:0007669"/>
    <property type="project" value="UniProtKB-KW"/>
</dbReference>
<dbReference type="InterPro" id="IPR012310">
    <property type="entry name" value="DNA_ligase_ATP-dep_cent"/>
</dbReference>
<dbReference type="PROSITE" id="PS50160">
    <property type="entry name" value="DNA_LIGASE_A3"/>
    <property type="match status" value="1"/>
</dbReference>
<evidence type="ECO:0000256" key="14">
    <source>
        <dbReference type="ARBA" id="ARBA00054532"/>
    </source>
</evidence>
<dbReference type="CDD" id="cd07969">
    <property type="entry name" value="OBF_DNA_ligase_I"/>
    <property type="match status" value="1"/>
</dbReference>
<dbReference type="WBParaSite" id="BXY_0361200.1">
    <property type="protein sequence ID" value="BXY_0361200.1"/>
    <property type="gene ID" value="BXY_0361200"/>
</dbReference>
<dbReference type="SUPFAM" id="SSF50249">
    <property type="entry name" value="Nucleic acid-binding proteins"/>
    <property type="match status" value="1"/>
</dbReference>
<evidence type="ECO:0000256" key="17">
    <source>
        <dbReference type="SAM" id="MobiDB-lite"/>
    </source>
</evidence>
<name>A0A1I7RSA8_BURXY</name>
<organism evidence="19 20">
    <name type="scientific">Bursaphelenchus xylophilus</name>
    <name type="common">Pinewood nematode worm</name>
    <name type="synonym">Aphelenchoides xylophilus</name>
    <dbReference type="NCBI Taxonomy" id="6326"/>
    <lineage>
        <taxon>Eukaryota</taxon>
        <taxon>Metazoa</taxon>
        <taxon>Ecdysozoa</taxon>
        <taxon>Nematoda</taxon>
        <taxon>Chromadorea</taxon>
        <taxon>Rhabditida</taxon>
        <taxon>Tylenchina</taxon>
        <taxon>Tylenchomorpha</taxon>
        <taxon>Aphelenchoidea</taxon>
        <taxon>Aphelenchoididae</taxon>
        <taxon>Bursaphelenchus</taxon>
    </lineage>
</organism>
<dbReference type="FunFam" id="3.30.470.30:FF:000002">
    <property type="entry name" value="DNA ligase"/>
    <property type="match status" value="1"/>
</dbReference>
<keyword evidence="10 15" id="KW-0234">DNA repair</keyword>
<dbReference type="SUPFAM" id="SSF56091">
    <property type="entry name" value="DNA ligase/mRNA capping enzyme, catalytic domain"/>
    <property type="match status" value="1"/>
</dbReference>
<evidence type="ECO:0000313" key="20">
    <source>
        <dbReference type="WBParaSite" id="BXY_0361200.1"/>
    </source>
</evidence>
<dbReference type="GO" id="GO:0006310">
    <property type="term" value="P:DNA recombination"/>
    <property type="evidence" value="ECO:0007669"/>
    <property type="project" value="UniProtKB-KW"/>
</dbReference>
<dbReference type="FunFam" id="1.10.3260.10:FF:000001">
    <property type="entry name" value="DNA ligase"/>
    <property type="match status" value="1"/>
</dbReference>
<dbReference type="Gene3D" id="3.30.470.30">
    <property type="entry name" value="DNA ligase/mRNA capping enzyme"/>
    <property type="match status" value="1"/>
</dbReference>
<dbReference type="GO" id="GO:0005634">
    <property type="term" value="C:nucleus"/>
    <property type="evidence" value="ECO:0007669"/>
    <property type="project" value="UniProtKB-SubCell"/>
</dbReference>
<keyword evidence="8 15" id="KW-0067">ATP-binding</keyword>
<dbReference type="GO" id="GO:0071897">
    <property type="term" value="P:DNA biosynthetic process"/>
    <property type="evidence" value="ECO:0007669"/>
    <property type="project" value="InterPro"/>
</dbReference>
<dbReference type="InterPro" id="IPR012340">
    <property type="entry name" value="NA-bd_OB-fold"/>
</dbReference>
<dbReference type="CDD" id="cd07900">
    <property type="entry name" value="Adenylation_DNA_ligase_I_Euk"/>
    <property type="match status" value="1"/>
</dbReference>
<dbReference type="FunFam" id="2.40.50.140:FF:000062">
    <property type="entry name" value="DNA ligase"/>
    <property type="match status" value="1"/>
</dbReference>
<evidence type="ECO:0000259" key="18">
    <source>
        <dbReference type="PROSITE" id="PS50160"/>
    </source>
</evidence>
<dbReference type="SUPFAM" id="SSF117018">
    <property type="entry name" value="ATP-dependent DNA ligase DNA-binding domain"/>
    <property type="match status" value="1"/>
</dbReference>
<dbReference type="GO" id="GO:0006281">
    <property type="term" value="P:DNA repair"/>
    <property type="evidence" value="ECO:0007669"/>
    <property type="project" value="UniProtKB-KW"/>
</dbReference>
<keyword evidence="6 15" id="KW-0547">Nucleotide-binding</keyword>
<keyword evidence="7 15" id="KW-0227">DNA damage</keyword>
<keyword evidence="4" id="KW-0132">Cell division</keyword>
<evidence type="ECO:0000256" key="6">
    <source>
        <dbReference type="ARBA" id="ARBA00022741"/>
    </source>
</evidence>
<feature type="domain" description="ATP-dependent DNA ligase family profile" evidence="18">
    <location>
        <begin position="398"/>
        <end position="534"/>
    </location>
</feature>
<reference evidence="20" key="1">
    <citation type="submission" date="2016-11" db="UniProtKB">
        <authorList>
            <consortium name="WormBaseParasite"/>
        </authorList>
    </citation>
    <scope>IDENTIFICATION</scope>
</reference>
<dbReference type="Gene3D" id="3.30.1490.70">
    <property type="match status" value="1"/>
</dbReference>
<dbReference type="Gene3D" id="2.40.50.140">
    <property type="entry name" value="Nucleic acid-binding proteins"/>
    <property type="match status" value="1"/>
</dbReference>
<evidence type="ECO:0000256" key="12">
    <source>
        <dbReference type="ARBA" id="ARBA00023306"/>
    </source>
</evidence>
<evidence type="ECO:0000256" key="1">
    <source>
        <dbReference type="ARBA" id="ARBA00004123"/>
    </source>
</evidence>
<evidence type="ECO:0000256" key="2">
    <source>
        <dbReference type="ARBA" id="ARBA00007572"/>
    </source>
</evidence>
<dbReference type="Pfam" id="PF04675">
    <property type="entry name" value="DNA_ligase_A_N"/>
    <property type="match status" value="1"/>
</dbReference>
<evidence type="ECO:0000256" key="4">
    <source>
        <dbReference type="ARBA" id="ARBA00022618"/>
    </source>
</evidence>
<feature type="region of interest" description="Disordered" evidence="17">
    <location>
        <begin position="651"/>
        <end position="672"/>
    </location>
</feature>
<comment type="subcellular location">
    <subcellularLocation>
        <location evidence="1">Nucleus</location>
    </subcellularLocation>
</comment>
<dbReference type="InterPro" id="IPR000977">
    <property type="entry name" value="DNA_ligase_ATP-dep"/>
</dbReference>